<feature type="transmembrane region" description="Helical" evidence="1">
    <location>
        <begin position="65"/>
        <end position="84"/>
    </location>
</feature>
<evidence type="ECO:0000313" key="3">
    <source>
        <dbReference type="Proteomes" id="UP001457282"/>
    </source>
</evidence>
<accession>A0AAW1WGI5</accession>
<keyword evidence="3" id="KW-1185">Reference proteome</keyword>
<evidence type="ECO:0000256" key="1">
    <source>
        <dbReference type="SAM" id="Phobius"/>
    </source>
</evidence>
<dbReference type="EMBL" id="JBEDUW010000006">
    <property type="protein sequence ID" value="KAK9923029.1"/>
    <property type="molecule type" value="Genomic_DNA"/>
</dbReference>
<proteinExistence type="predicted"/>
<reference evidence="2 3" key="1">
    <citation type="journal article" date="2023" name="G3 (Bethesda)">
        <title>A chromosome-length genome assembly and annotation of blackberry (Rubus argutus, cv. 'Hillquist').</title>
        <authorList>
            <person name="Bruna T."/>
            <person name="Aryal R."/>
            <person name="Dudchenko O."/>
            <person name="Sargent D.J."/>
            <person name="Mead D."/>
            <person name="Buti M."/>
            <person name="Cavallini A."/>
            <person name="Hytonen T."/>
            <person name="Andres J."/>
            <person name="Pham M."/>
            <person name="Weisz D."/>
            <person name="Mascagni F."/>
            <person name="Usai G."/>
            <person name="Natali L."/>
            <person name="Bassil N."/>
            <person name="Fernandez G.E."/>
            <person name="Lomsadze A."/>
            <person name="Armour M."/>
            <person name="Olukolu B."/>
            <person name="Poorten T."/>
            <person name="Britton C."/>
            <person name="Davik J."/>
            <person name="Ashrafi H."/>
            <person name="Aiden E.L."/>
            <person name="Borodovsky M."/>
            <person name="Worthington M."/>
        </authorList>
    </citation>
    <scope>NUCLEOTIDE SEQUENCE [LARGE SCALE GENOMIC DNA]</scope>
    <source>
        <strain evidence="2">PI 553951</strain>
    </source>
</reference>
<keyword evidence="1" id="KW-0472">Membrane</keyword>
<gene>
    <name evidence="2" type="ORF">M0R45_031464</name>
</gene>
<keyword evidence="1" id="KW-1133">Transmembrane helix</keyword>
<sequence length="127" mass="14501">MQRLTWFRPYVAWWCFGGLNVMLRSKEAAAALAVAERLMAVWALDRGGLNGIDYAGGGELMCGPWWFEIGCRMGFVLLVAGWVMDEEVVVNLRWLQIWKGTVEVGMMMMIVGFVFVDLFDVMEARPW</sequence>
<dbReference type="AlphaFoldDB" id="A0AAW1WGI5"/>
<feature type="transmembrane region" description="Helical" evidence="1">
    <location>
        <begin position="104"/>
        <end position="122"/>
    </location>
</feature>
<evidence type="ECO:0008006" key="4">
    <source>
        <dbReference type="Google" id="ProtNLM"/>
    </source>
</evidence>
<dbReference type="Proteomes" id="UP001457282">
    <property type="component" value="Unassembled WGS sequence"/>
</dbReference>
<organism evidence="2 3">
    <name type="scientific">Rubus argutus</name>
    <name type="common">Southern blackberry</name>
    <dbReference type="NCBI Taxonomy" id="59490"/>
    <lineage>
        <taxon>Eukaryota</taxon>
        <taxon>Viridiplantae</taxon>
        <taxon>Streptophyta</taxon>
        <taxon>Embryophyta</taxon>
        <taxon>Tracheophyta</taxon>
        <taxon>Spermatophyta</taxon>
        <taxon>Magnoliopsida</taxon>
        <taxon>eudicotyledons</taxon>
        <taxon>Gunneridae</taxon>
        <taxon>Pentapetalae</taxon>
        <taxon>rosids</taxon>
        <taxon>fabids</taxon>
        <taxon>Rosales</taxon>
        <taxon>Rosaceae</taxon>
        <taxon>Rosoideae</taxon>
        <taxon>Rosoideae incertae sedis</taxon>
        <taxon>Rubus</taxon>
    </lineage>
</organism>
<keyword evidence="1" id="KW-0812">Transmembrane</keyword>
<comment type="caution">
    <text evidence="2">The sequence shown here is derived from an EMBL/GenBank/DDBJ whole genome shotgun (WGS) entry which is preliminary data.</text>
</comment>
<name>A0AAW1WGI5_RUBAR</name>
<protein>
    <recommendedName>
        <fullName evidence="4">NADH dehydrogenase subunit 6</fullName>
    </recommendedName>
</protein>
<evidence type="ECO:0000313" key="2">
    <source>
        <dbReference type="EMBL" id="KAK9923029.1"/>
    </source>
</evidence>